<sequence>GALAVYYLGPISYEHAPLLASYKSLGLLAPVVFALAHPEQHVRDAARTVLVNLVSSERAELADAGGDVIRPGAAANEAAHVALSVLRSDECMAGFGNTRTRAATSYWASPCG</sequence>
<dbReference type="EMBL" id="JANBUJ010002586">
    <property type="protein sequence ID" value="KAJ2763861.1"/>
    <property type="molecule type" value="Genomic_DNA"/>
</dbReference>
<gene>
    <name evidence="1" type="ORF">IWQ57_005406</name>
</gene>
<feature type="non-terminal residue" evidence="1">
    <location>
        <position position="1"/>
    </location>
</feature>
<comment type="caution">
    <text evidence="1">The sequence shown here is derived from an EMBL/GenBank/DDBJ whole genome shotgun (WGS) entry which is preliminary data.</text>
</comment>
<accession>A0ACC1JMX5</accession>
<evidence type="ECO:0000313" key="1">
    <source>
        <dbReference type="EMBL" id="KAJ2763861.1"/>
    </source>
</evidence>
<protein>
    <submittedName>
        <fullName evidence="1">Uncharacterized protein</fullName>
    </submittedName>
</protein>
<name>A0ACC1JMX5_9FUNG</name>
<reference evidence="1" key="1">
    <citation type="submission" date="2022-07" db="EMBL/GenBank/DDBJ databases">
        <title>Phylogenomic reconstructions and comparative analyses of Kickxellomycotina fungi.</title>
        <authorList>
            <person name="Reynolds N.K."/>
            <person name="Stajich J.E."/>
            <person name="Barry K."/>
            <person name="Grigoriev I.V."/>
            <person name="Crous P."/>
            <person name="Smith M.E."/>
        </authorList>
    </citation>
    <scope>NUCLEOTIDE SEQUENCE</scope>
    <source>
        <strain evidence="1">CBS 109366</strain>
    </source>
</reference>
<keyword evidence="2" id="KW-1185">Reference proteome</keyword>
<organism evidence="1 2">
    <name type="scientific">Coemansia nantahalensis</name>
    <dbReference type="NCBI Taxonomy" id="2789366"/>
    <lineage>
        <taxon>Eukaryota</taxon>
        <taxon>Fungi</taxon>
        <taxon>Fungi incertae sedis</taxon>
        <taxon>Zoopagomycota</taxon>
        <taxon>Kickxellomycotina</taxon>
        <taxon>Kickxellomycetes</taxon>
        <taxon>Kickxellales</taxon>
        <taxon>Kickxellaceae</taxon>
        <taxon>Coemansia</taxon>
    </lineage>
</organism>
<dbReference type="Proteomes" id="UP001140234">
    <property type="component" value="Unassembled WGS sequence"/>
</dbReference>
<evidence type="ECO:0000313" key="2">
    <source>
        <dbReference type="Proteomes" id="UP001140234"/>
    </source>
</evidence>
<proteinExistence type="predicted"/>